<keyword evidence="2" id="KW-1185">Reference proteome</keyword>
<name>A0A0R3Q3V4_9BILA</name>
<sequence length="65" mass="7617">MRIIAITLLSIRKRKFVQSVTTIRNDVAHLQTIVLIAEEERAGQYKYYVLWKEEDVSNSLALQRP</sequence>
<dbReference type="AlphaFoldDB" id="A0A0R3Q3V4"/>
<gene>
    <name evidence="1" type="ORF">BTMF_LOCUS336</name>
</gene>
<reference evidence="3" key="1">
    <citation type="submission" date="2017-02" db="UniProtKB">
        <authorList>
            <consortium name="WormBaseParasite"/>
        </authorList>
    </citation>
    <scope>IDENTIFICATION</scope>
</reference>
<dbReference type="WBParaSite" id="BTMF_0000097201-mRNA-1">
    <property type="protein sequence ID" value="BTMF_0000097201-mRNA-1"/>
    <property type="gene ID" value="BTMF_0000097201"/>
</dbReference>
<evidence type="ECO:0000313" key="1">
    <source>
        <dbReference type="EMBL" id="VDO07378.1"/>
    </source>
</evidence>
<proteinExistence type="predicted"/>
<organism evidence="3">
    <name type="scientific">Brugia timori</name>
    <dbReference type="NCBI Taxonomy" id="42155"/>
    <lineage>
        <taxon>Eukaryota</taxon>
        <taxon>Metazoa</taxon>
        <taxon>Ecdysozoa</taxon>
        <taxon>Nematoda</taxon>
        <taxon>Chromadorea</taxon>
        <taxon>Rhabditida</taxon>
        <taxon>Spirurina</taxon>
        <taxon>Spiruromorpha</taxon>
        <taxon>Filarioidea</taxon>
        <taxon>Onchocercidae</taxon>
        <taxon>Brugia</taxon>
    </lineage>
</organism>
<dbReference type="EMBL" id="UZAG01000154">
    <property type="protein sequence ID" value="VDO07378.1"/>
    <property type="molecule type" value="Genomic_DNA"/>
</dbReference>
<evidence type="ECO:0000313" key="2">
    <source>
        <dbReference type="Proteomes" id="UP000280834"/>
    </source>
</evidence>
<protein>
    <submittedName>
        <fullName evidence="3">Chromo domain-containing protein</fullName>
    </submittedName>
</protein>
<evidence type="ECO:0000313" key="3">
    <source>
        <dbReference type="WBParaSite" id="BTMF_0000097201-mRNA-1"/>
    </source>
</evidence>
<accession>A0A0R3Q3V4</accession>
<reference evidence="1 2" key="2">
    <citation type="submission" date="2018-11" db="EMBL/GenBank/DDBJ databases">
        <authorList>
            <consortium name="Pathogen Informatics"/>
        </authorList>
    </citation>
    <scope>NUCLEOTIDE SEQUENCE [LARGE SCALE GENOMIC DNA]</scope>
</reference>
<dbReference type="Proteomes" id="UP000280834">
    <property type="component" value="Unassembled WGS sequence"/>
</dbReference>